<protein>
    <recommendedName>
        <fullName evidence="2">NACHT domain-containing protein</fullName>
    </recommendedName>
</protein>
<dbReference type="PANTHER" id="PTHR10039">
    <property type="entry name" value="AMELOGENIN"/>
    <property type="match status" value="1"/>
</dbReference>
<proteinExistence type="predicted"/>
<name>A0A9P8KUN5_9HYPO</name>
<reference evidence="3 4" key="1">
    <citation type="submission" date="2021-08" db="EMBL/GenBank/DDBJ databases">
        <title>The highly contiguous genome resource for Trichoderma semiorbis FJ059, a fungal antagonistic to plant pathogens.</title>
        <authorList>
            <person name="Liu T."/>
        </authorList>
    </citation>
    <scope>NUCLEOTIDE SEQUENCE [LARGE SCALE GENOMIC DNA]</scope>
    <source>
        <strain evidence="3 4">FJ059</strain>
    </source>
</reference>
<evidence type="ECO:0000259" key="2">
    <source>
        <dbReference type="PROSITE" id="PS50837"/>
    </source>
</evidence>
<dbReference type="Pfam" id="PF24883">
    <property type="entry name" value="NPHP3_N"/>
    <property type="match status" value="1"/>
</dbReference>
<dbReference type="EMBL" id="JAIMJC010000003">
    <property type="protein sequence ID" value="KAH0527439.1"/>
    <property type="molecule type" value="Genomic_DNA"/>
</dbReference>
<evidence type="ECO:0000313" key="4">
    <source>
        <dbReference type="Proteomes" id="UP000826573"/>
    </source>
</evidence>
<dbReference type="Gene3D" id="3.40.50.300">
    <property type="entry name" value="P-loop containing nucleotide triphosphate hydrolases"/>
    <property type="match status" value="1"/>
</dbReference>
<dbReference type="InterPro" id="IPR056884">
    <property type="entry name" value="NPHP3-like_N"/>
</dbReference>
<comment type="caution">
    <text evidence="3">The sequence shown here is derived from an EMBL/GenBank/DDBJ whole genome shotgun (WGS) entry which is preliminary data.</text>
</comment>
<dbReference type="AlphaFoldDB" id="A0A9P8KUN5"/>
<dbReference type="Proteomes" id="UP000826573">
    <property type="component" value="Unassembled WGS sequence"/>
</dbReference>
<dbReference type="PROSITE" id="PS50837">
    <property type="entry name" value="NACHT"/>
    <property type="match status" value="1"/>
</dbReference>
<gene>
    <name evidence="3" type="ORF">TsFJ059_002441</name>
</gene>
<dbReference type="InterPro" id="IPR007111">
    <property type="entry name" value="NACHT_NTPase"/>
</dbReference>
<evidence type="ECO:0000313" key="3">
    <source>
        <dbReference type="EMBL" id="KAH0527439.1"/>
    </source>
</evidence>
<feature type="non-terminal residue" evidence="3">
    <location>
        <position position="540"/>
    </location>
</feature>
<sequence length="540" mass="61042">MNIEGNSFGDNATIHQGNVYHYSSEGASDRCLADLRSTDPRDDKVRIEQTKGGLLRELYNWIFENDKFKLWYDDDDAQGQLLWITGDPGKGKTMLACGIIDELADQTRIKTPESKTMLSYFFCQGTDSRINSAVAVLRGLLYLIIQQQPSLILHIRTKYDIAGKSLFEDVNAWTALSQILINILHDASIDSTILVIDVLDECEADQAKLLDFILQHSSLSRVKWVITSRNGPLIEQKLSTYNSRALLSLELKDSEASISDAVNTYIKYSVSRLGVVQDDKALQDDLEKAMQQKVNGTFLWVSLVMKELEQVESWDALQVIDEIPSDLKEVYARMLEQILQLKRGNHKHCIQLLSTACATYRPLSLSEVGFLSGLPRGISEKPGAVRRVVTMCGSFLTIRDENVYLVHQSAKDYLSTEALQTIFPNGVETIHHFLFSRSLQGMSQILRRDAWDLKAPGVLIDEIVAPEPDPLATTRYSCVYWADHLCDGISENWAQTNDLQDDGIIHQFLNKHYLYWLEALSLQRSISYGVVALNRLETLL</sequence>
<feature type="domain" description="NACHT" evidence="2">
    <location>
        <begin position="80"/>
        <end position="239"/>
    </location>
</feature>
<dbReference type="PANTHER" id="PTHR10039:SF14">
    <property type="entry name" value="NACHT DOMAIN-CONTAINING PROTEIN"/>
    <property type="match status" value="1"/>
</dbReference>
<organism evidence="3 4">
    <name type="scientific">Trichoderma semiorbis</name>
    <dbReference type="NCBI Taxonomy" id="1491008"/>
    <lineage>
        <taxon>Eukaryota</taxon>
        <taxon>Fungi</taxon>
        <taxon>Dikarya</taxon>
        <taxon>Ascomycota</taxon>
        <taxon>Pezizomycotina</taxon>
        <taxon>Sordariomycetes</taxon>
        <taxon>Hypocreomycetidae</taxon>
        <taxon>Hypocreales</taxon>
        <taxon>Hypocreaceae</taxon>
        <taxon>Trichoderma</taxon>
    </lineage>
</organism>
<evidence type="ECO:0000256" key="1">
    <source>
        <dbReference type="ARBA" id="ARBA00022737"/>
    </source>
</evidence>
<keyword evidence="4" id="KW-1185">Reference proteome</keyword>
<dbReference type="InterPro" id="IPR027417">
    <property type="entry name" value="P-loop_NTPase"/>
</dbReference>
<keyword evidence="1" id="KW-0677">Repeat</keyword>
<accession>A0A9P8KUN5</accession>
<dbReference type="SUPFAM" id="SSF52540">
    <property type="entry name" value="P-loop containing nucleoside triphosphate hydrolases"/>
    <property type="match status" value="1"/>
</dbReference>